<dbReference type="InterPro" id="IPR009081">
    <property type="entry name" value="PP-bd_ACP"/>
</dbReference>
<dbReference type="Proteomes" id="UP000238823">
    <property type="component" value="Unassembled WGS sequence"/>
</dbReference>
<dbReference type="Gene3D" id="1.10.1200.10">
    <property type="entry name" value="ACP-like"/>
    <property type="match status" value="1"/>
</dbReference>
<proteinExistence type="predicted"/>
<gene>
    <name evidence="2" type="ORF">ENSA7_17500</name>
</gene>
<dbReference type="OrthoDB" id="5522924at2"/>
<evidence type="ECO:0000259" key="1">
    <source>
        <dbReference type="PROSITE" id="PS50075"/>
    </source>
</evidence>
<protein>
    <submittedName>
        <fullName evidence="2">Acyl carrier protein</fullName>
    </submittedName>
</protein>
<dbReference type="SUPFAM" id="SSF47336">
    <property type="entry name" value="ACP-like"/>
    <property type="match status" value="1"/>
</dbReference>
<dbReference type="AlphaFoldDB" id="A0A2S9YTM3"/>
<dbReference type="Pfam" id="PF00550">
    <property type="entry name" value="PP-binding"/>
    <property type="match status" value="1"/>
</dbReference>
<comment type="caution">
    <text evidence="2">The sequence shown here is derived from an EMBL/GenBank/DDBJ whole genome shotgun (WGS) entry which is preliminary data.</text>
</comment>
<dbReference type="EMBL" id="PVNL01000041">
    <property type="protein sequence ID" value="PRQ08465.1"/>
    <property type="molecule type" value="Genomic_DNA"/>
</dbReference>
<name>A0A2S9YTM3_9BACT</name>
<feature type="domain" description="Carrier" evidence="1">
    <location>
        <begin position="11"/>
        <end position="91"/>
    </location>
</feature>
<reference evidence="2 3" key="1">
    <citation type="submission" date="2018-03" db="EMBL/GenBank/DDBJ databases">
        <title>Draft Genome Sequences of the Obligatory Marine Myxobacteria Enhygromyxa salina SWB007.</title>
        <authorList>
            <person name="Poehlein A."/>
            <person name="Moghaddam J.A."/>
            <person name="Harms H."/>
            <person name="Alanjari M."/>
            <person name="Koenig G.M."/>
            <person name="Daniel R."/>
            <person name="Schaeberle T.F."/>
        </authorList>
    </citation>
    <scope>NUCLEOTIDE SEQUENCE [LARGE SCALE GENOMIC DNA]</scope>
    <source>
        <strain evidence="2 3">SWB007</strain>
    </source>
</reference>
<accession>A0A2S9YTM3</accession>
<organism evidence="2 3">
    <name type="scientific">Enhygromyxa salina</name>
    <dbReference type="NCBI Taxonomy" id="215803"/>
    <lineage>
        <taxon>Bacteria</taxon>
        <taxon>Pseudomonadati</taxon>
        <taxon>Myxococcota</taxon>
        <taxon>Polyangia</taxon>
        <taxon>Nannocystales</taxon>
        <taxon>Nannocystaceae</taxon>
        <taxon>Enhygromyxa</taxon>
    </lineage>
</organism>
<sequence>MHAHQAQTDPVALIEELTNMIAHKLDVRIDEADITPTVPLLEGGLLLDSMILFELITLIEQRYEVVFPSDGLNTENFANLTVLAGHVNGLIAAKAGQGGRG</sequence>
<evidence type="ECO:0000313" key="2">
    <source>
        <dbReference type="EMBL" id="PRQ08465.1"/>
    </source>
</evidence>
<dbReference type="PROSITE" id="PS50075">
    <property type="entry name" value="CARRIER"/>
    <property type="match status" value="1"/>
</dbReference>
<evidence type="ECO:0000313" key="3">
    <source>
        <dbReference type="Proteomes" id="UP000238823"/>
    </source>
</evidence>
<dbReference type="InterPro" id="IPR036736">
    <property type="entry name" value="ACP-like_sf"/>
</dbReference>